<dbReference type="GO" id="GO:0043138">
    <property type="term" value="F:3'-5' DNA helicase activity"/>
    <property type="evidence" value="ECO:0007669"/>
    <property type="project" value="UniProtKB-EC"/>
</dbReference>
<keyword evidence="1" id="KW-0540">Nuclease</keyword>
<keyword evidence="3" id="KW-0227">DNA damage</keyword>
<dbReference type="Pfam" id="PF12705">
    <property type="entry name" value="PDDEXK_1"/>
    <property type="match status" value="1"/>
</dbReference>
<evidence type="ECO:0000259" key="17">
    <source>
        <dbReference type="PROSITE" id="PS51217"/>
    </source>
</evidence>
<comment type="catalytic activity">
    <reaction evidence="11">
        <text>Couples ATP hydrolysis with the unwinding of duplex DNA by translocating in the 3'-5' direction.</text>
        <dbReference type="EC" id="5.6.2.4"/>
    </reaction>
</comment>
<accession>A0A9D1G631</accession>
<keyword evidence="6" id="KW-0269">Exonuclease</keyword>
<dbReference type="PROSITE" id="PS51198">
    <property type="entry name" value="UVRD_HELICASE_ATP_BIND"/>
    <property type="match status" value="1"/>
</dbReference>
<keyword evidence="9" id="KW-0234">DNA repair</keyword>
<dbReference type="GO" id="GO:0004527">
    <property type="term" value="F:exonuclease activity"/>
    <property type="evidence" value="ECO:0007669"/>
    <property type="project" value="UniProtKB-KW"/>
</dbReference>
<evidence type="ECO:0000256" key="2">
    <source>
        <dbReference type="ARBA" id="ARBA00022741"/>
    </source>
</evidence>
<dbReference type="PANTHER" id="PTHR11070">
    <property type="entry name" value="UVRD / RECB / PCRA DNA HELICASE FAMILY MEMBER"/>
    <property type="match status" value="1"/>
</dbReference>
<dbReference type="GO" id="GO:0000725">
    <property type="term" value="P:recombinational repair"/>
    <property type="evidence" value="ECO:0007669"/>
    <property type="project" value="TreeGrafter"/>
</dbReference>
<organism evidence="18 19">
    <name type="scientific">Candidatus Scatomorpha pullistercoris</name>
    <dbReference type="NCBI Taxonomy" id="2840929"/>
    <lineage>
        <taxon>Bacteria</taxon>
        <taxon>Bacillati</taxon>
        <taxon>Bacillota</taxon>
        <taxon>Clostridia</taxon>
        <taxon>Eubacteriales</taxon>
        <taxon>Candidatus Scatomorpha</taxon>
    </lineage>
</organism>
<keyword evidence="2 14" id="KW-0547">Nucleotide-binding</keyword>
<comment type="catalytic activity">
    <reaction evidence="13">
        <text>ATP + H2O = ADP + phosphate + H(+)</text>
        <dbReference type="Rhea" id="RHEA:13065"/>
        <dbReference type="ChEBI" id="CHEBI:15377"/>
        <dbReference type="ChEBI" id="CHEBI:15378"/>
        <dbReference type="ChEBI" id="CHEBI:30616"/>
        <dbReference type="ChEBI" id="CHEBI:43474"/>
        <dbReference type="ChEBI" id="CHEBI:456216"/>
        <dbReference type="EC" id="5.6.2.4"/>
    </reaction>
</comment>
<dbReference type="Proteomes" id="UP000886876">
    <property type="component" value="Unassembled WGS sequence"/>
</dbReference>
<reference evidence="18" key="2">
    <citation type="journal article" date="2021" name="PeerJ">
        <title>Extensive microbial diversity within the chicken gut microbiome revealed by metagenomics and culture.</title>
        <authorList>
            <person name="Gilroy R."/>
            <person name="Ravi A."/>
            <person name="Getino M."/>
            <person name="Pursley I."/>
            <person name="Horton D.L."/>
            <person name="Alikhan N.F."/>
            <person name="Baker D."/>
            <person name="Gharbi K."/>
            <person name="Hall N."/>
            <person name="Watson M."/>
            <person name="Adriaenssens E.M."/>
            <person name="Foster-Nyarko E."/>
            <person name="Jarju S."/>
            <person name="Secka A."/>
            <person name="Antonio M."/>
            <person name="Oren A."/>
            <person name="Chaudhuri R.R."/>
            <person name="La Ragione R."/>
            <person name="Hildebrand F."/>
            <person name="Pallen M.J."/>
        </authorList>
    </citation>
    <scope>NUCLEOTIDE SEQUENCE</scope>
    <source>
        <strain evidence="18">ChiHecec3B27-6122</strain>
    </source>
</reference>
<dbReference type="InterPro" id="IPR014017">
    <property type="entry name" value="DNA_helicase_UvrD-like_C"/>
</dbReference>
<evidence type="ECO:0000256" key="11">
    <source>
        <dbReference type="ARBA" id="ARBA00034617"/>
    </source>
</evidence>
<dbReference type="PROSITE" id="PS51217">
    <property type="entry name" value="UVRD_HELICASE_CTER"/>
    <property type="match status" value="1"/>
</dbReference>
<dbReference type="Gene3D" id="1.10.486.10">
    <property type="entry name" value="PCRA, domain 4"/>
    <property type="match status" value="1"/>
</dbReference>
<evidence type="ECO:0000256" key="8">
    <source>
        <dbReference type="ARBA" id="ARBA00023125"/>
    </source>
</evidence>
<name>A0A9D1G631_9FIRM</name>
<evidence type="ECO:0000256" key="1">
    <source>
        <dbReference type="ARBA" id="ARBA00022722"/>
    </source>
</evidence>
<feature type="binding site" evidence="14">
    <location>
        <begin position="25"/>
        <end position="32"/>
    </location>
    <ligand>
        <name>ATP</name>
        <dbReference type="ChEBI" id="CHEBI:30616"/>
    </ligand>
</feature>
<dbReference type="GO" id="GO:0006302">
    <property type="term" value="P:double-strand break repair"/>
    <property type="evidence" value="ECO:0007669"/>
    <property type="project" value="InterPro"/>
</dbReference>
<sequence>MAEFKPTPSQRLAIEDRGGELLVSAAAGSGKTRVLTERLMRWLTDPEQPRSVDSFLVITFSTAAAAELRGRISEEISRRSMAEPESKRLRREAALVRRAPIGTIHSFCSALLREYAGKAGVTPDFAIADEDRASELRNLSLETVMDAAYEADDPGFMQLADTVGAGRDDRRLAELVLRLHDKLQSHARPEDWAKEQAELFSTDAKDAGDTPWGRELLESAGAELSYWAGELEALSQEMLGFEKMGKAYYSSFSTTARMLRSCAERAAQGWDRLYEGLDVEFPRLGSLRGGGEDPELAELAKAKREACKKALKRIEKDFLLPSAELLRDMRRTAPAMRALLKLVGDFDAEYTRRKRRRSLLDFSDLEHLAARLLTEPDGSPTETAVEVSKRYTEVMVDEYQDVSAVQDMIIRAVSDGGRRLFMVGDVKQSIYRFRLADPTIFLDKYERYADAPQPEGVPRRVFLRESFRSRPEVVDAVNEVFSCLMSKGLGEMDYDERAQLRAGLEYEGLVPVPELVLVPVQGADEEDERPDKAETEATYAAKMMRRLVESGSRIDDGGTKRSVNYGDIAVLLRSVNVSGPVWRRALAREGIPVEAGQSGGFFEAGEISVMLSLLAIVDNPRQDVALISVLRSALFGFTADELTEMRLKTPEGDFYSSLEHYAEDSDKARNFLATLWELRDISRDSELASLVWTIYEKLDCMALCAAMSDGEGRRARLFKLFELARSFETSGWKGLRRFLDWINSMKKRGEEPAFPNESTGGAVRIMSIHRSKGLEFPVVFIGDTARRFNTGDLRESVLVHPKLGLGPKLTDTLRGIEYPTLARRAVAHRLERELLSEELRLLYVAMTRARERLFMTCAVADPEKKLSKLSPCAERRMPAQALVSMHSLSEWIISAVLGTGSRKITLSIGGDTHGEPQPLQKEARPRTEPETGPKEEACDIDFERELSWSYPYKAAELLPSKLTATELKSLAEPDPEGAPMLKKRSRLFRKPDISGGTRQLTAAEKGTAAHLALRYLDLGRINSAQSAAGELQRLVAEGRMSRREADAVDITSLFRLAQSELGRKIASSEKVLREFPFALLCEAGRFFEGAGDEKVLLQGVVDCCIVEPDGLTIVDYKTDRIRPGQEPERAELYRSQIEAYSWAMSRITGLPVKGRYLLFLATGAALAL</sequence>
<feature type="compositionally biased region" description="Basic and acidic residues" evidence="15">
    <location>
        <begin position="921"/>
        <end position="936"/>
    </location>
</feature>
<keyword evidence="8" id="KW-0238">DNA-binding</keyword>
<dbReference type="InterPro" id="IPR011604">
    <property type="entry name" value="PDDEXK-like_dom_sf"/>
</dbReference>
<dbReference type="InterPro" id="IPR011335">
    <property type="entry name" value="Restrct_endonuc-II-like"/>
</dbReference>
<keyword evidence="4 14" id="KW-0378">Hydrolase</keyword>
<dbReference type="InterPro" id="IPR038726">
    <property type="entry name" value="PDDEXK_AddAB-type"/>
</dbReference>
<keyword evidence="7 14" id="KW-0067">ATP-binding</keyword>
<evidence type="ECO:0000256" key="5">
    <source>
        <dbReference type="ARBA" id="ARBA00022806"/>
    </source>
</evidence>
<dbReference type="Pfam" id="PF13361">
    <property type="entry name" value="UvrD_C"/>
    <property type="match status" value="1"/>
</dbReference>
<evidence type="ECO:0000256" key="3">
    <source>
        <dbReference type="ARBA" id="ARBA00022763"/>
    </source>
</evidence>
<dbReference type="NCBIfam" id="TIGR02785">
    <property type="entry name" value="addA_Gpos"/>
    <property type="match status" value="1"/>
</dbReference>
<feature type="region of interest" description="Disordered" evidence="15">
    <location>
        <begin position="907"/>
        <end position="936"/>
    </location>
</feature>
<evidence type="ECO:0000256" key="4">
    <source>
        <dbReference type="ARBA" id="ARBA00022801"/>
    </source>
</evidence>
<dbReference type="SUPFAM" id="SSF52980">
    <property type="entry name" value="Restriction endonuclease-like"/>
    <property type="match status" value="1"/>
</dbReference>
<dbReference type="GO" id="GO:0005829">
    <property type="term" value="C:cytosol"/>
    <property type="evidence" value="ECO:0007669"/>
    <property type="project" value="TreeGrafter"/>
</dbReference>
<dbReference type="GO" id="GO:0003677">
    <property type="term" value="F:DNA binding"/>
    <property type="evidence" value="ECO:0007669"/>
    <property type="project" value="UniProtKB-KW"/>
</dbReference>
<dbReference type="InterPro" id="IPR000212">
    <property type="entry name" value="DNA_helicase_UvrD/REP"/>
</dbReference>
<evidence type="ECO:0000256" key="15">
    <source>
        <dbReference type="SAM" id="MobiDB-lite"/>
    </source>
</evidence>
<evidence type="ECO:0000259" key="16">
    <source>
        <dbReference type="PROSITE" id="PS51198"/>
    </source>
</evidence>
<evidence type="ECO:0000313" key="18">
    <source>
        <dbReference type="EMBL" id="HIS97898.1"/>
    </source>
</evidence>
<evidence type="ECO:0000256" key="12">
    <source>
        <dbReference type="ARBA" id="ARBA00034808"/>
    </source>
</evidence>
<keyword evidence="10" id="KW-0413">Isomerase</keyword>
<keyword evidence="5 14" id="KW-0347">Helicase</keyword>
<reference evidence="18" key="1">
    <citation type="submission" date="2020-10" db="EMBL/GenBank/DDBJ databases">
        <authorList>
            <person name="Gilroy R."/>
        </authorList>
    </citation>
    <scope>NUCLEOTIDE SEQUENCE</scope>
    <source>
        <strain evidence="18">ChiHecec3B27-6122</strain>
    </source>
</reference>
<feature type="domain" description="UvrD-like helicase ATP-binding" evidence="16">
    <location>
        <begin position="4"/>
        <end position="470"/>
    </location>
</feature>
<dbReference type="SUPFAM" id="SSF52540">
    <property type="entry name" value="P-loop containing nucleoside triphosphate hydrolases"/>
    <property type="match status" value="1"/>
</dbReference>
<dbReference type="Gene3D" id="3.90.320.10">
    <property type="match status" value="1"/>
</dbReference>
<evidence type="ECO:0000256" key="13">
    <source>
        <dbReference type="ARBA" id="ARBA00048988"/>
    </source>
</evidence>
<dbReference type="InterPro" id="IPR014016">
    <property type="entry name" value="UvrD-like_ATP-bd"/>
</dbReference>
<gene>
    <name evidence="18" type="primary">addA</name>
    <name evidence="18" type="ORF">IAD42_07990</name>
</gene>
<dbReference type="Gene3D" id="3.40.50.300">
    <property type="entry name" value="P-loop containing nucleotide triphosphate hydrolases"/>
    <property type="match status" value="4"/>
</dbReference>
<proteinExistence type="predicted"/>
<dbReference type="GO" id="GO:0005524">
    <property type="term" value="F:ATP binding"/>
    <property type="evidence" value="ECO:0007669"/>
    <property type="project" value="UniProtKB-UniRule"/>
</dbReference>
<evidence type="ECO:0000256" key="14">
    <source>
        <dbReference type="PROSITE-ProRule" id="PRU00560"/>
    </source>
</evidence>
<dbReference type="Pfam" id="PF00580">
    <property type="entry name" value="UvrD-helicase"/>
    <property type="match status" value="1"/>
</dbReference>
<dbReference type="EC" id="5.6.2.4" evidence="12"/>
<dbReference type="EMBL" id="DVJS01000199">
    <property type="protein sequence ID" value="HIS97898.1"/>
    <property type="molecule type" value="Genomic_DNA"/>
</dbReference>
<dbReference type="AlphaFoldDB" id="A0A9D1G631"/>
<dbReference type="InterPro" id="IPR027417">
    <property type="entry name" value="P-loop_NTPase"/>
</dbReference>
<comment type="caution">
    <text evidence="18">The sequence shown here is derived from an EMBL/GenBank/DDBJ whole genome shotgun (WGS) entry which is preliminary data.</text>
</comment>
<evidence type="ECO:0000313" key="19">
    <source>
        <dbReference type="Proteomes" id="UP000886876"/>
    </source>
</evidence>
<evidence type="ECO:0000256" key="9">
    <source>
        <dbReference type="ARBA" id="ARBA00023204"/>
    </source>
</evidence>
<evidence type="ECO:0000256" key="7">
    <source>
        <dbReference type="ARBA" id="ARBA00022840"/>
    </source>
</evidence>
<dbReference type="PANTHER" id="PTHR11070:SF48">
    <property type="entry name" value="ATP-DEPENDENT HELICASE_NUCLEASE SUBUNIT A"/>
    <property type="match status" value="1"/>
</dbReference>
<dbReference type="CDD" id="cd17932">
    <property type="entry name" value="DEXQc_UvrD"/>
    <property type="match status" value="1"/>
</dbReference>
<evidence type="ECO:0000256" key="10">
    <source>
        <dbReference type="ARBA" id="ARBA00023235"/>
    </source>
</evidence>
<dbReference type="InterPro" id="IPR014152">
    <property type="entry name" value="AddA"/>
</dbReference>
<evidence type="ECO:0000256" key="6">
    <source>
        <dbReference type="ARBA" id="ARBA00022839"/>
    </source>
</evidence>
<dbReference type="GO" id="GO:0033202">
    <property type="term" value="C:DNA helicase complex"/>
    <property type="evidence" value="ECO:0007669"/>
    <property type="project" value="TreeGrafter"/>
</dbReference>
<feature type="domain" description="UvrD-like helicase C-terminal" evidence="17">
    <location>
        <begin position="497"/>
        <end position="773"/>
    </location>
</feature>
<protein>
    <recommendedName>
        <fullName evidence="12">DNA 3'-5' helicase</fullName>
        <ecNumber evidence="12">5.6.2.4</ecNumber>
    </recommendedName>
</protein>